<dbReference type="Gene3D" id="2.40.10.170">
    <property type="match status" value="1"/>
</dbReference>
<organism evidence="2 3">
    <name type="scientific">Paraclostridium sordellii</name>
    <name type="common">Clostridium sordellii</name>
    <dbReference type="NCBI Taxonomy" id="1505"/>
    <lineage>
        <taxon>Bacteria</taxon>
        <taxon>Bacillati</taxon>
        <taxon>Bacillota</taxon>
        <taxon>Clostridia</taxon>
        <taxon>Peptostreptococcales</taxon>
        <taxon>Peptostreptococcaceae</taxon>
        <taxon>Paraclostridium</taxon>
    </lineage>
</organism>
<dbReference type="RefSeq" id="WP_055333474.1">
    <property type="nucleotide sequence ID" value="NZ_CDNF01000003.1"/>
</dbReference>
<dbReference type="Proteomes" id="UP000049127">
    <property type="component" value="Unassembled WGS sequence"/>
</dbReference>
<dbReference type="Pfam" id="PF02559">
    <property type="entry name" value="CarD_TRCF_RID"/>
    <property type="match status" value="1"/>
</dbReference>
<dbReference type="SUPFAM" id="SSF141259">
    <property type="entry name" value="CarD-like"/>
    <property type="match status" value="1"/>
</dbReference>
<dbReference type="PANTHER" id="PTHR38447">
    <property type="entry name" value="TRANSCRIPTION FACTOR YDEB-RELATED"/>
    <property type="match status" value="1"/>
</dbReference>
<accession>A0A0C7QJ76</accession>
<reference evidence="2 3" key="1">
    <citation type="submission" date="2015-01" db="EMBL/GenBank/DDBJ databases">
        <authorList>
            <person name="Aslett A.Martin."/>
            <person name="De Silva Nishadi"/>
        </authorList>
    </citation>
    <scope>NUCLEOTIDE SEQUENCE [LARGE SCALE GENOMIC DNA]</scope>
    <source>
        <strain evidence="2 3">R28058</strain>
    </source>
</reference>
<dbReference type="AlphaFoldDB" id="A0A0C7QJ76"/>
<evidence type="ECO:0000313" key="3">
    <source>
        <dbReference type="Proteomes" id="UP000049127"/>
    </source>
</evidence>
<dbReference type="EMBL" id="CEKZ01000003">
    <property type="protein sequence ID" value="CEQ03695.1"/>
    <property type="molecule type" value="Genomic_DNA"/>
</dbReference>
<evidence type="ECO:0000259" key="1">
    <source>
        <dbReference type="SMART" id="SM01058"/>
    </source>
</evidence>
<feature type="domain" description="CarD-like/TRCF RNAP-interacting" evidence="1">
    <location>
        <begin position="1"/>
        <end position="112"/>
    </location>
</feature>
<dbReference type="Gene3D" id="1.20.58.1290">
    <property type="entry name" value="CarD-like, C-terminal domain"/>
    <property type="match status" value="1"/>
</dbReference>
<dbReference type="InterPro" id="IPR042215">
    <property type="entry name" value="CarD-like_C"/>
</dbReference>
<dbReference type="GO" id="GO:0009303">
    <property type="term" value="P:rRNA transcription"/>
    <property type="evidence" value="ECO:0007669"/>
    <property type="project" value="TreeGrafter"/>
</dbReference>
<evidence type="ECO:0000313" key="2">
    <source>
        <dbReference type="EMBL" id="CEQ03695.1"/>
    </source>
</evidence>
<dbReference type="InterPro" id="IPR003711">
    <property type="entry name" value="CarD-like/TRCF_RID"/>
</dbReference>
<proteinExistence type="predicted"/>
<name>A0A0C7QJ76_PARSO</name>
<dbReference type="SMART" id="SM01058">
    <property type="entry name" value="CarD_TRCF"/>
    <property type="match status" value="1"/>
</dbReference>
<gene>
    <name evidence="2" type="ORF">R28058_14281</name>
</gene>
<protein>
    <submittedName>
        <fullName evidence="2">Regulatory protein</fullName>
    </submittedName>
</protein>
<dbReference type="InterPro" id="IPR052531">
    <property type="entry name" value="CarD-like_regulator"/>
</dbReference>
<dbReference type="PANTHER" id="PTHR38447:SF1">
    <property type="entry name" value="RNA POLYMERASE-BINDING TRANSCRIPTION FACTOR CARD"/>
    <property type="match status" value="1"/>
</dbReference>
<dbReference type="InterPro" id="IPR036101">
    <property type="entry name" value="CarD-like/TRCF_RID_sf"/>
</dbReference>
<dbReference type="OrthoDB" id="9786074at2"/>
<sequence length="165" mass="19233">MFNINDYIMYGTTGVCKISDITNEKFINGEHRKYYVLTPIYCNDTIIKTPIDNKKVSMRKIISKEDAHLLINSIPNMENLWIDDDRKRNQKFTTLLKGGKCEELIKMIRSIYIDKEQKKSIGKKSYQADNEIMKEAERLVNEEFATILNISPDEVISYISSKIPK</sequence>